<feature type="domain" description="N-acetyltransferase" evidence="3">
    <location>
        <begin position="1"/>
        <end position="145"/>
    </location>
</feature>
<organism evidence="4 5">
    <name type="scientific">Streptococcus suis</name>
    <dbReference type="NCBI Taxonomy" id="1307"/>
    <lineage>
        <taxon>Bacteria</taxon>
        <taxon>Bacillati</taxon>
        <taxon>Bacillota</taxon>
        <taxon>Bacilli</taxon>
        <taxon>Lactobacillales</taxon>
        <taxon>Streptococcaceae</taxon>
        <taxon>Streptococcus</taxon>
    </lineage>
</organism>
<evidence type="ECO:0000259" key="3">
    <source>
        <dbReference type="PROSITE" id="PS51186"/>
    </source>
</evidence>
<dbReference type="EMBL" id="FIFW01000007">
    <property type="protein sequence ID" value="CYU47644.1"/>
    <property type="molecule type" value="Genomic_DNA"/>
</dbReference>
<name>A0A0Z8DPT3_STRSU</name>
<protein>
    <submittedName>
        <fullName evidence="4">N-acetyltransferase GCN5</fullName>
    </submittedName>
</protein>
<proteinExistence type="predicted"/>
<dbReference type="AlphaFoldDB" id="A0A0Z8DPT3"/>
<dbReference type="PANTHER" id="PTHR43877:SF2">
    <property type="entry name" value="AMINOALKYLPHOSPHONATE N-ACETYLTRANSFERASE-RELATED"/>
    <property type="match status" value="1"/>
</dbReference>
<dbReference type="PANTHER" id="PTHR43877">
    <property type="entry name" value="AMINOALKYLPHOSPHONATE N-ACETYLTRANSFERASE-RELATED-RELATED"/>
    <property type="match status" value="1"/>
</dbReference>
<dbReference type="Pfam" id="PF00583">
    <property type="entry name" value="Acetyltransf_1"/>
    <property type="match status" value="1"/>
</dbReference>
<evidence type="ECO:0000256" key="1">
    <source>
        <dbReference type="ARBA" id="ARBA00022679"/>
    </source>
</evidence>
<reference evidence="4 5" key="1">
    <citation type="submission" date="2016-02" db="EMBL/GenBank/DDBJ databases">
        <authorList>
            <consortium name="Pathogen Informatics"/>
        </authorList>
    </citation>
    <scope>NUCLEOTIDE SEQUENCE [LARGE SCALE GENOMIC DNA]</scope>
    <source>
        <strain evidence="4 5">LSS23</strain>
    </source>
</reference>
<accession>A0A0Z8DPT3</accession>
<keyword evidence="2" id="KW-0012">Acyltransferase</keyword>
<dbReference type="PROSITE" id="PS51186">
    <property type="entry name" value="GNAT"/>
    <property type="match status" value="1"/>
</dbReference>
<evidence type="ECO:0000313" key="4">
    <source>
        <dbReference type="EMBL" id="CYU47644.1"/>
    </source>
</evidence>
<dbReference type="InterPro" id="IPR016181">
    <property type="entry name" value="Acyl_CoA_acyltransferase"/>
</dbReference>
<dbReference type="RefSeq" id="WP_044688920.1">
    <property type="nucleotide sequence ID" value="NZ_CEEW01000095.1"/>
</dbReference>
<dbReference type="InterPro" id="IPR050832">
    <property type="entry name" value="Bact_Acetyltransf"/>
</dbReference>
<dbReference type="Proteomes" id="UP000073434">
    <property type="component" value="Unassembled WGS sequence"/>
</dbReference>
<evidence type="ECO:0000313" key="5">
    <source>
        <dbReference type="Proteomes" id="UP000073434"/>
    </source>
</evidence>
<keyword evidence="1 4" id="KW-0808">Transferase</keyword>
<dbReference type="SUPFAM" id="SSF55729">
    <property type="entry name" value="Acyl-CoA N-acyltransferases (Nat)"/>
    <property type="match status" value="1"/>
</dbReference>
<dbReference type="Gene3D" id="3.40.630.30">
    <property type="match status" value="1"/>
</dbReference>
<dbReference type="GO" id="GO:0016747">
    <property type="term" value="F:acyltransferase activity, transferring groups other than amino-acyl groups"/>
    <property type="evidence" value="ECO:0007669"/>
    <property type="project" value="InterPro"/>
</dbReference>
<dbReference type="CDD" id="cd04301">
    <property type="entry name" value="NAT_SF"/>
    <property type="match status" value="1"/>
</dbReference>
<sequence>MTIRAVTERSLPTWTLFASQVWQTSEQVLTEKFSNNEFPFEFLYYSQSEEPIAWISLSLRHDYVEGCQVGPVAYLEGIFISPNYRSQGIAKELLNFAEHWAKSQGISQLGSDAELDNLLSQKFHIKHGFREVSRTVHYVRDLNSD</sequence>
<dbReference type="InterPro" id="IPR000182">
    <property type="entry name" value="GNAT_dom"/>
</dbReference>
<gene>
    <name evidence="4" type="ORF">ERS132385_00949</name>
</gene>
<evidence type="ECO:0000256" key="2">
    <source>
        <dbReference type="ARBA" id="ARBA00023315"/>
    </source>
</evidence>